<reference evidence="1" key="1">
    <citation type="journal article" date="2021" name="PeerJ">
        <title>Extensive microbial diversity within the chicken gut microbiome revealed by metagenomics and culture.</title>
        <authorList>
            <person name="Gilroy R."/>
            <person name="Ravi A."/>
            <person name="Getino M."/>
            <person name="Pursley I."/>
            <person name="Horton D.L."/>
            <person name="Alikhan N.F."/>
            <person name="Baker D."/>
            <person name="Gharbi K."/>
            <person name="Hall N."/>
            <person name="Watson M."/>
            <person name="Adriaenssens E.M."/>
            <person name="Foster-Nyarko E."/>
            <person name="Jarju S."/>
            <person name="Secka A."/>
            <person name="Antonio M."/>
            <person name="Oren A."/>
            <person name="Chaudhuri R.R."/>
            <person name="La Ragione R."/>
            <person name="Hildebrand F."/>
            <person name="Pallen M.J."/>
        </authorList>
    </citation>
    <scope>NUCLEOTIDE SEQUENCE</scope>
    <source>
        <strain evidence="1">5032</strain>
    </source>
</reference>
<dbReference type="AlphaFoldDB" id="A0A9D2KPY2"/>
<evidence type="ECO:0000313" key="2">
    <source>
        <dbReference type="Proteomes" id="UP000823821"/>
    </source>
</evidence>
<dbReference type="Proteomes" id="UP000823821">
    <property type="component" value="Unassembled WGS sequence"/>
</dbReference>
<protein>
    <submittedName>
        <fullName evidence="1">Uncharacterized protein</fullName>
    </submittedName>
</protein>
<accession>A0A9D2KPY2</accession>
<reference evidence="1" key="2">
    <citation type="submission" date="2021-04" db="EMBL/GenBank/DDBJ databases">
        <authorList>
            <person name="Gilroy R."/>
        </authorList>
    </citation>
    <scope>NUCLEOTIDE SEQUENCE</scope>
    <source>
        <strain evidence="1">5032</strain>
    </source>
</reference>
<organism evidence="1 2">
    <name type="scientific">Candidatus Desulfovibrio intestinavium</name>
    <dbReference type="NCBI Taxonomy" id="2838534"/>
    <lineage>
        <taxon>Bacteria</taxon>
        <taxon>Pseudomonadati</taxon>
        <taxon>Thermodesulfobacteriota</taxon>
        <taxon>Desulfovibrionia</taxon>
        <taxon>Desulfovibrionales</taxon>
        <taxon>Desulfovibrionaceae</taxon>
        <taxon>Desulfovibrio</taxon>
    </lineage>
</organism>
<evidence type="ECO:0000313" key="1">
    <source>
        <dbReference type="EMBL" id="HJA79242.1"/>
    </source>
</evidence>
<name>A0A9D2KPY2_9BACT</name>
<sequence>MPTIMPQNELVRRAAAHVAAEWADKEDKSRSALLRLLDDAAMRFNLTPLDQQALERLFLTPPDDGAAAPGR</sequence>
<dbReference type="EMBL" id="DWZD01000040">
    <property type="protein sequence ID" value="HJA79242.1"/>
    <property type="molecule type" value="Genomic_DNA"/>
</dbReference>
<comment type="caution">
    <text evidence="1">The sequence shown here is derived from an EMBL/GenBank/DDBJ whole genome shotgun (WGS) entry which is preliminary data.</text>
</comment>
<proteinExistence type="predicted"/>
<gene>
    <name evidence="1" type="ORF">H9784_06720</name>
</gene>